<keyword evidence="1" id="KW-1133">Transmembrane helix</keyword>
<keyword evidence="1" id="KW-0812">Transmembrane</keyword>
<protein>
    <recommendedName>
        <fullName evidence="4">AlgX/AlgJ SGNH hydrolase-like domain-containing protein</fullName>
    </recommendedName>
</protein>
<dbReference type="AlphaFoldDB" id="H6L7M5"/>
<evidence type="ECO:0000256" key="1">
    <source>
        <dbReference type="SAM" id="Phobius"/>
    </source>
</evidence>
<dbReference type="Pfam" id="PF14286">
    <property type="entry name" value="DHHW"/>
    <property type="match status" value="1"/>
</dbReference>
<dbReference type="EMBL" id="CP002831">
    <property type="protein sequence ID" value="AFC23057.1"/>
    <property type="molecule type" value="Genomic_DNA"/>
</dbReference>
<gene>
    <name evidence="2" type="ordered locus">SGRA_0318</name>
</gene>
<organism evidence="2 3">
    <name type="scientific">Saprospira grandis (strain Lewin)</name>
    <dbReference type="NCBI Taxonomy" id="984262"/>
    <lineage>
        <taxon>Bacteria</taxon>
        <taxon>Pseudomonadati</taxon>
        <taxon>Bacteroidota</taxon>
        <taxon>Saprospiria</taxon>
        <taxon>Saprospirales</taxon>
        <taxon>Saprospiraceae</taxon>
        <taxon>Saprospira</taxon>
    </lineage>
</organism>
<evidence type="ECO:0000313" key="3">
    <source>
        <dbReference type="Proteomes" id="UP000007519"/>
    </source>
</evidence>
<dbReference type="Proteomes" id="UP000007519">
    <property type="component" value="Chromosome"/>
</dbReference>
<evidence type="ECO:0008006" key="4">
    <source>
        <dbReference type="Google" id="ProtNLM"/>
    </source>
</evidence>
<dbReference type="InterPro" id="IPR025945">
    <property type="entry name" value="DHHW"/>
</dbReference>
<keyword evidence="3" id="KW-1185">Reference proteome</keyword>
<dbReference type="HOGENOM" id="CLU_031022_1_0_10"/>
<name>H6L7M5_SAPGL</name>
<dbReference type="STRING" id="984262.SGRA_0318"/>
<dbReference type="eggNOG" id="ENOG502Z8CW">
    <property type="taxonomic scope" value="Bacteria"/>
</dbReference>
<dbReference type="OrthoDB" id="175771at2"/>
<sequence length="506" mass="57386">MNTPYPYRLNAILFMIPLGVLGILFFVLPKQQVSEIEKRELAPMPSFSAEKLFAGGYTDSLDLHFSDNFPFRERWVAVAKFIENHRGFANEDVKFYAEGVDMDAGIDAIAAANDSLQGDSLQLVGGDSLAQDSSANNLFENEGFASDVQRLSRGLLIYEGMAIQMFGGSRNTAKLWARVVNEYQKKLAPKGIQLHCGVTPTHGEFYLPSEYIEEAVSERKNIDTIYHYLDSAVHAFDVTTELFKHKDEYLFFNTDHHWTGRGAYYAYKAFCDEAGLKAIPIEEMEQGTIPNFLGSLYLKTRDKRLKEKGDSVEYFKIPFRHKTYRLVGADYSRLAGSRLYIENAKGGAAYGVFLGGDYPAICVFSEQDTSNHRRALVVKNSYGNPFATYIPSHFERTYVIDYRYFKGNLMDFMEKNKVTDLILFHNSFSANTPSHVKMIKRLLTQGGVCAPHAVPARKKMFPMGDFLSRHLGKAEKYNELYLKKQKELAEQAAKAAKEEWDSLPQN</sequence>
<dbReference type="KEGG" id="sgn:SGRA_0318"/>
<evidence type="ECO:0000313" key="2">
    <source>
        <dbReference type="EMBL" id="AFC23057.1"/>
    </source>
</evidence>
<feature type="transmembrane region" description="Helical" evidence="1">
    <location>
        <begin position="7"/>
        <end position="28"/>
    </location>
</feature>
<keyword evidence="1" id="KW-0472">Membrane</keyword>
<reference evidence="2 3" key="1">
    <citation type="journal article" date="2012" name="Stand. Genomic Sci.">
        <title>Complete genome sequencing and analysis of Saprospira grandis str. Lewin, a predatory marine bacterium.</title>
        <authorList>
            <person name="Saw J.H."/>
            <person name="Yuryev A."/>
            <person name="Kanbe M."/>
            <person name="Hou S."/>
            <person name="Young A.G."/>
            <person name="Aizawa S."/>
            <person name="Alam M."/>
        </authorList>
    </citation>
    <scope>NUCLEOTIDE SEQUENCE [LARGE SCALE GENOMIC DNA]</scope>
    <source>
        <strain evidence="2 3">Lewin</strain>
    </source>
</reference>
<proteinExistence type="predicted"/>
<accession>H6L7M5</accession>
<dbReference type="RefSeq" id="WP_014373304.1">
    <property type="nucleotide sequence ID" value="NC_016940.1"/>
</dbReference>